<dbReference type="AlphaFoldDB" id="A0A5A7Q9M5"/>
<proteinExistence type="predicted"/>
<feature type="compositionally biased region" description="Low complexity" evidence="1">
    <location>
        <begin position="20"/>
        <end position="31"/>
    </location>
</feature>
<accession>A0A5A7Q9M5</accession>
<evidence type="ECO:0000313" key="3">
    <source>
        <dbReference type="Proteomes" id="UP000325081"/>
    </source>
</evidence>
<feature type="region of interest" description="Disordered" evidence="1">
    <location>
        <begin position="1"/>
        <end position="64"/>
    </location>
</feature>
<evidence type="ECO:0000256" key="1">
    <source>
        <dbReference type="SAM" id="MobiDB-lite"/>
    </source>
</evidence>
<gene>
    <name evidence="2" type="ORF">STAS_17833</name>
</gene>
<organism evidence="2 3">
    <name type="scientific">Striga asiatica</name>
    <name type="common">Asiatic witchweed</name>
    <name type="synonym">Buchnera asiatica</name>
    <dbReference type="NCBI Taxonomy" id="4170"/>
    <lineage>
        <taxon>Eukaryota</taxon>
        <taxon>Viridiplantae</taxon>
        <taxon>Streptophyta</taxon>
        <taxon>Embryophyta</taxon>
        <taxon>Tracheophyta</taxon>
        <taxon>Spermatophyta</taxon>
        <taxon>Magnoliopsida</taxon>
        <taxon>eudicotyledons</taxon>
        <taxon>Gunneridae</taxon>
        <taxon>Pentapetalae</taxon>
        <taxon>asterids</taxon>
        <taxon>lamiids</taxon>
        <taxon>Lamiales</taxon>
        <taxon>Orobanchaceae</taxon>
        <taxon>Buchnereae</taxon>
        <taxon>Striga</taxon>
    </lineage>
</organism>
<keyword evidence="2" id="KW-0946">Virion</keyword>
<name>A0A5A7Q9M5_STRAF</name>
<evidence type="ECO:0000313" key="2">
    <source>
        <dbReference type="EMBL" id="GER41127.1"/>
    </source>
</evidence>
<keyword evidence="2" id="KW-0261">Viral envelope protein</keyword>
<dbReference type="EMBL" id="BKCP01006071">
    <property type="protein sequence ID" value="GER41127.1"/>
    <property type="molecule type" value="Genomic_DNA"/>
</dbReference>
<comment type="caution">
    <text evidence="2">The sequence shown here is derived from an EMBL/GenBank/DDBJ whole genome shotgun (WGS) entry which is preliminary data.</text>
</comment>
<dbReference type="Proteomes" id="UP000325081">
    <property type="component" value="Unassembled WGS sequence"/>
</dbReference>
<keyword evidence="3" id="KW-1185">Reference proteome</keyword>
<protein>
    <submittedName>
        <fullName evidence="2">Envelope glycoprotein</fullName>
    </submittedName>
</protein>
<reference evidence="3" key="1">
    <citation type="journal article" date="2019" name="Curr. Biol.">
        <title>Genome Sequence of Striga asiatica Provides Insight into the Evolution of Plant Parasitism.</title>
        <authorList>
            <person name="Yoshida S."/>
            <person name="Kim S."/>
            <person name="Wafula E.K."/>
            <person name="Tanskanen J."/>
            <person name="Kim Y.M."/>
            <person name="Honaas L."/>
            <person name="Yang Z."/>
            <person name="Spallek T."/>
            <person name="Conn C.E."/>
            <person name="Ichihashi Y."/>
            <person name="Cheong K."/>
            <person name="Cui S."/>
            <person name="Der J.P."/>
            <person name="Gundlach H."/>
            <person name="Jiao Y."/>
            <person name="Hori C."/>
            <person name="Ishida J.K."/>
            <person name="Kasahara H."/>
            <person name="Kiba T."/>
            <person name="Kim M.S."/>
            <person name="Koo N."/>
            <person name="Laohavisit A."/>
            <person name="Lee Y.H."/>
            <person name="Lumba S."/>
            <person name="McCourt P."/>
            <person name="Mortimer J.C."/>
            <person name="Mutuku J.M."/>
            <person name="Nomura T."/>
            <person name="Sasaki-Sekimoto Y."/>
            <person name="Seto Y."/>
            <person name="Wang Y."/>
            <person name="Wakatake T."/>
            <person name="Sakakibara H."/>
            <person name="Demura T."/>
            <person name="Yamaguchi S."/>
            <person name="Yoneyama K."/>
            <person name="Manabe R.I."/>
            <person name="Nelson D.C."/>
            <person name="Schulman A.H."/>
            <person name="Timko M.P."/>
            <person name="dePamphilis C.W."/>
            <person name="Choi D."/>
            <person name="Shirasu K."/>
        </authorList>
    </citation>
    <scope>NUCLEOTIDE SEQUENCE [LARGE SCALE GENOMIC DNA]</scope>
    <source>
        <strain evidence="3">cv. UVA1</strain>
    </source>
</reference>
<sequence>MPPHQPAITPEIQETSEPATTSITSDIQQTSEPATTSLPSTLRRAPAASIHAQHGAVAGPPSPSRRVAAVTQLLVFFRRRTAQPPSTCSPPLMSAISTPHLRQQARIFVFVSHRIGRLKRGRATAVGEISGGGGSVGGRKIGGDGGRTTNRLLRDVVLTVQRRRRRQFFTKAGLWAEELPWQVADGRRCWFVVIELSLGSNMSRETSSGVTRDDLRATPTRCGNSIYRAPEVEGRAGGVCLRRLDEMNDFLAFERQ</sequence>